<dbReference type="AlphaFoldDB" id="A0A6D2L118"/>
<reference evidence="7" key="1">
    <citation type="submission" date="2020-01" db="EMBL/GenBank/DDBJ databases">
        <authorList>
            <person name="Mishra B."/>
        </authorList>
    </citation>
    <scope>NUCLEOTIDE SEQUENCE [LARGE SCALE GENOMIC DNA]</scope>
</reference>
<dbReference type="Gene3D" id="2.170.150.80">
    <property type="entry name" value="NAC domain"/>
    <property type="match status" value="1"/>
</dbReference>
<dbReference type="GO" id="GO:0006355">
    <property type="term" value="P:regulation of DNA-templated transcription"/>
    <property type="evidence" value="ECO:0007669"/>
    <property type="project" value="InterPro"/>
</dbReference>
<keyword evidence="8" id="KW-1185">Reference proteome</keyword>
<dbReference type="SUPFAM" id="SSF101941">
    <property type="entry name" value="NAC domain"/>
    <property type="match status" value="1"/>
</dbReference>
<dbReference type="GO" id="GO:0003677">
    <property type="term" value="F:DNA binding"/>
    <property type="evidence" value="ECO:0007669"/>
    <property type="project" value="UniProtKB-KW"/>
</dbReference>
<evidence type="ECO:0000313" key="8">
    <source>
        <dbReference type="Proteomes" id="UP000467841"/>
    </source>
</evidence>
<accession>A0A6D2L118</accession>
<evidence type="ECO:0000256" key="2">
    <source>
        <dbReference type="ARBA" id="ARBA00023015"/>
    </source>
</evidence>
<dbReference type="InterPro" id="IPR036093">
    <property type="entry name" value="NAC_dom_sf"/>
</dbReference>
<organism evidence="7 8">
    <name type="scientific">Microthlaspi erraticum</name>
    <dbReference type="NCBI Taxonomy" id="1685480"/>
    <lineage>
        <taxon>Eukaryota</taxon>
        <taxon>Viridiplantae</taxon>
        <taxon>Streptophyta</taxon>
        <taxon>Embryophyta</taxon>
        <taxon>Tracheophyta</taxon>
        <taxon>Spermatophyta</taxon>
        <taxon>Magnoliopsida</taxon>
        <taxon>eudicotyledons</taxon>
        <taxon>Gunneridae</taxon>
        <taxon>Pentapetalae</taxon>
        <taxon>rosids</taxon>
        <taxon>malvids</taxon>
        <taxon>Brassicales</taxon>
        <taxon>Brassicaceae</taxon>
        <taxon>Coluteocarpeae</taxon>
        <taxon>Microthlaspi</taxon>
    </lineage>
</organism>
<dbReference type="Pfam" id="PF02365">
    <property type="entry name" value="NAM"/>
    <property type="match status" value="1"/>
</dbReference>
<keyword evidence="4" id="KW-0804">Transcription</keyword>
<keyword evidence="5" id="KW-0539">Nucleus</keyword>
<comment type="subcellular location">
    <subcellularLocation>
        <location evidence="1">Nucleus</location>
    </subcellularLocation>
</comment>
<keyword evidence="2" id="KW-0805">Transcription regulation</keyword>
<evidence type="ECO:0000259" key="6">
    <source>
        <dbReference type="PROSITE" id="PS51005"/>
    </source>
</evidence>
<evidence type="ECO:0000256" key="3">
    <source>
        <dbReference type="ARBA" id="ARBA00023125"/>
    </source>
</evidence>
<proteinExistence type="predicted"/>
<evidence type="ECO:0000256" key="4">
    <source>
        <dbReference type="ARBA" id="ARBA00023163"/>
    </source>
</evidence>
<dbReference type="PANTHER" id="PTHR31744:SF221">
    <property type="entry name" value="NAC DOMAIN-CONTAINING PROTEIN 43-LIKE"/>
    <property type="match status" value="1"/>
</dbReference>
<protein>
    <recommendedName>
        <fullName evidence="6">NAC domain-containing protein</fullName>
    </recommendedName>
</protein>
<sequence length="360" mass="41660">MAENKVNLSINGQSKVPPGFRFHPTEEELLHYYLRKKVYSQKIDLDVIREVDLNKLEPWDIQEECRIGSTPQNDWYFFSHKDKKYPTGTRTNRATVAGFWKATGRDKIICSCVRRIGLRKTLVFYKGRAPHGQKSDWIMHEYRLDDTPTSNGTFDGVSEDPMSYNEEGWVVCRVFRKKNYQKIDDCPKITLPSSPDDDTEGKRRPTTFHNAQNSTVLDHVLLYMDRTGSNICMPEKQTTIKIQNQEDCLFMQLPSLEAPKSDQSLMTTTLNQLDSSPVEEKVTGRPVCSNWASLDRLVAWQLNNGHQSCDRTSFDEEENDRDTMVQRWDLHWDHNVDLWSNFTESSSSPSSLDPLLHLSV</sequence>
<dbReference type="GO" id="GO:0005634">
    <property type="term" value="C:nucleus"/>
    <property type="evidence" value="ECO:0007669"/>
    <property type="project" value="UniProtKB-SubCell"/>
</dbReference>
<dbReference type="OrthoDB" id="1922833at2759"/>
<dbReference type="PROSITE" id="PS51005">
    <property type="entry name" value="NAC"/>
    <property type="match status" value="1"/>
</dbReference>
<dbReference type="PANTHER" id="PTHR31744">
    <property type="entry name" value="PROTEIN CUP-SHAPED COTYLEDON 2-RELATED"/>
    <property type="match status" value="1"/>
</dbReference>
<evidence type="ECO:0000313" key="7">
    <source>
        <dbReference type="EMBL" id="CAA7059316.1"/>
    </source>
</evidence>
<evidence type="ECO:0000256" key="5">
    <source>
        <dbReference type="ARBA" id="ARBA00023242"/>
    </source>
</evidence>
<evidence type="ECO:0000256" key="1">
    <source>
        <dbReference type="ARBA" id="ARBA00004123"/>
    </source>
</evidence>
<gene>
    <name evidence="7" type="ORF">MERR_LOCUS46552</name>
</gene>
<dbReference type="InterPro" id="IPR003441">
    <property type="entry name" value="NAC-dom"/>
</dbReference>
<keyword evidence="3" id="KW-0238">DNA-binding</keyword>
<comment type="caution">
    <text evidence="7">The sequence shown here is derived from an EMBL/GenBank/DDBJ whole genome shotgun (WGS) entry which is preliminary data.</text>
</comment>
<dbReference type="Proteomes" id="UP000467841">
    <property type="component" value="Unassembled WGS sequence"/>
</dbReference>
<dbReference type="EMBL" id="CACVBM020001762">
    <property type="protein sequence ID" value="CAA7059316.1"/>
    <property type="molecule type" value="Genomic_DNA"/>
</dbReference>
<name>A0A6D2L118_9BRAS</name>
<dbReference type="FunFam" id="2.170.150.80:FF:000003">
    <property type="entry name" value="NAC domain-containing protein"/>
    <property type="match status" value="1"/>
</dbReference>
<feature type="domain" description="NAC" evidence="6">
    <location>
        <begin position="16"/>
        <end position="177"/>
    </location>
</feature>